<proteinExistence type="predicted"/>
<dbReference type="PROSITE" id="PS51324">
    <property type="entry name" value="ERV_ALR"/>
    <property type="match status" value="1"/>
</dbReference>
<dbReference type="InterPro" id="IPR039799">
    <property type="entry name" value="ALR/ERV"/>
</dbReference>
<dbReference type="EMBL" id="MN739028">
    <property type="protein sequence ID" value="QHT35932.1"/>
    <property type="molecule type" value="Genomic_DNA"/>
</dbReference>
<protein>
    <recommendedName>
        <fullName evidence="2">thiol oxidase</fullName>
        <ecNumber evidence="2">1.8.3.2</ecNumber>
    </recommendedName>
</protein>
<evidence type="ECO:0000256" key="3">
    <source>
        <dbReference type="ARBA" id="ARBA00022630"/>
    </source>
</evidence>
<keyword evidence="6" id="KW-1015">Disulfide bond</keyword>
<keyword evidence="3" id="KW-0285">Flavoprotein</keyword>
<organism evidence="9">
    <name type="scientific">viral metagenome</name>
    <dbReference type="NCBI Taxonomy" id="1070528"/>
    <lineage>
        <taxon>unclassified sequences</taxon>
        <taxon>metagenomes</taxon>
        <taxon>organismal metagenomes</taxon>
    </lineage>
</organism>
<dbReference type="SUPFAM" id="SSF69000">
    <property type="entry name" value="FAD-dependent thiol oxidase"/>
    <property type="match status" value="1"/>
</dbReference>
<dbReference type="InterPro" id="IPR036774">
    <property type="entry name" value="ERV/ALR_sulphydryl_oxid_sf"/>
</dbReference>
<evidence type="ECO:0000256" key="6">
    <source>
        <dbReference type="ARBA" id="ARBA00023157"/>
    </source>
</evidence>
<dbReference type="GO" id="GO:0016971">
    <property type="term" value="F:flavin-dependent sulfhydryl oxidase activity"/>
    <property type="evidence" value="ECO:0007669"/>
    <property type="project" value="InterPro"/>
</dbReference>
<dbReference type="PANTHER" id="PTHR12645">
    <property type="entry name" value="ALR/ERV"/>
    <property type="match status" value="1"/>
</dbReference>
<keyword evidence="5" id="KW-0560">Oxidoreductase</keyword>
<evidence type="ECO:0000259" key="8">
    <source>
        <dbReference type="PROSITE" id="PS51324"/>
    </source>
</evidence>
<feature type="region of interest" description="Disordered" evidence="7">
    <location>
        <begin position="1"/>
        <end position="20"/>
    </location>
</feature>
<dbReference type="GO" id="GO:0005739">
    <property type="term" value="C:mitochondrion"/>
    <property type="evidence" value="ECO:0007669"/>
    <property type="project" value="TreeGrafter"/>
</dbReference>
<sequence length="217" mass="25896">MHNKTIRKNSNVKKVGKNNVSKKKRTYSKIDYNSGDGMLTSVWGPSMWHYLHTMSFNYPVNPTIEDKKHYRNFITSLRYVLPCKYCRMNLKTNLKQLPLTMANMKNRETFSKYVYNLHELVNKMLHKKSNLSYCDVRERYEHFRSRCTEENPTIFNFKKLEKNKTQKNKKEKGCTEPLYGKKSKCIIRIVPQEEKGSTFQMDKKCVKTRDIKKVQDL</sequence>
<dbReference type="Pfam" id="PF04777">
    <property type="entry name" value="Evr1_Alr"/>
    <property type="match status" value="1"/>
</dbReference>
<dbReference type="EC" id="1.8.3.2" evidence="2"/>
<evidence type="ECO:0000256" key="5">
    <source>
        <dbReference type="ARBA" id="ARBA00023002"/>
    </source>
</evidence>
<name>A0A6C0F464_9ZZZZ</name>
<reference evidence="9" key="1">
    <citation type="journal article" date="2020" name="Nature">
        <title>Giant virus diversity and host interactions through global metagenomics.</title>
        <authorList>
            <person name="Schulz F."/>
            <person name="Roux S."/>
            <person name="Paez-Espino D."/>
            <person name="Jungbluth S."/>
            <person name="Walsh D.A."/>
            <person name="Denef V.J."/>
            <person name="McMahon K.D."/>
            <person name="Konstantinidis K.T."/>
            <person name="Eloe-Fadrosh E.A."/>
            <person name="Kyrpides N.C."/>
            <person name="Woyke T."/>
        </authorList>
    </citation>
    <scope>NUCLEOTIDE SEQUENCE</scope>
    <source>
        <strain evidence="9">GVMAG-M-3300009182-46</strain>
    </source>
</reference>
<accession>A0A6C0F464</accession>
<evidence type="ECO:0000313" key="9">
    <source>
        <dbReference type="EMBL" id="QHT35932.1"/>
    </source>
</evidence>
<evidence type="ECO:0000256" key="2">
    <source>
        <dbReference type="ARBA" id="ARBA00012512"/>
    </source>
</evidence>
<dbReference type="InterPro" id="IPR017905">
    <property type="entry name" value="ERV/ALR_sulphydryl_oxidase"/>
</dbReference>
<keyword evidence="4" id="KW-0274">FAD</keyword>
<dbReference type="Gene3D" id="1.20.120.310">
    <property type="entry name" value="ERV/ALR sulfhydryl oxidase domain"/>
    <property type="match status" value="1"/>
</dbReference>
<evidence type="ECO:0000256" key="7">
    <source>
        <dbReference type="SAM" id="MobiDB-lite"/>
    </source>
</evidence>
<dbReference type="PANTHER" id="PTHR12645:SF0">
    <property type="entry name" value="FAD-LINKED SULFHYDRYL OXIDASE ALR"/>
    <property type="match status" value="1"/>
</dbReference>
<dbReference type="GO" id="GO:0050660">
    <property type="term" value="F:flavin adenine dinucleotide binding"/>
    <property type="evidence" value="ECO:0007669"/>
    <property type="project" value="TreeGrafter"/>
</dbReference>
<comment type="cofactor">
    <cofactor evidence="1">
        <name>FAD</name>
        <dbReference type="ChEBI" id="CHEBI:57692"/>
    </cofactor>
</comment>
<evidence type="ECO:0000256" key="1">
    <source>
        <dbReference type="ARBA" id="ARBA00001974"/>
    </source>
</evidence>
<dbReference type="AlphaFoldDB" id="A0A6C0F464"/>
<evidence type="ECO:0000256" key="4">
    <source>
        <dbReference type="ARBA" id="ARBA00022827"/>
    </source>
</evidence>
<feature type="domain" description="ERV/ALR sulfhydryl oxidase" evidence="8">
    <location>
        <begin position="36"/>
        <end position="140"/>
    </location>
</feature>